<reference evidence="1 2" key="1">
    <citation type="submission" date="2016-10" db="EMBL/GenBank/DDBJ databases">
        <title>Genome sequence of the ascomycete fungus Penicillium subrubescens.</title>
        <authorList>
            <person name="De Vries R.P."/>
            <person name="Peng M."/>
            <person name="Dilokpimol A."/>
            <person name="Hilden K."/>
            <person name="Makela M.R."/>
            <person name="Grigoriev I."/>
            <person name="Riley R."/>
            <person name="Granchi Z."/>
        </authorList>
    </citation>
    <scope>NUCLEOTIDE SEQUENCE [LARGE SCALE GENOMIC DNA]</scope>
    <source>
        <strain evidence="1 2">CBS 132785</strain>
    </source>
</reference>
<name>A0A1Q5UFI1_9EURO</name>
<sequence>MVIKHLSIKERNARSKVGRTEDFHANGDIRGERTPTYPALIFYAWNLPFIAIWPTCDSRSARFKVPPI</sequence>
<dbReference type="EMBL" id="MNBE01000293">
    <property type="protein sequence ID" value="OKP11235.1"/>
    <property type="molecule type" value="Genomic_DNA"/>
</dbReference>
<comment type="caution">
    <text evidence="1">The sequence shown here is derived from an EMBL/GenBank/DDBJ whole genome shotgun (WGS) entry which is preliminary data.</text>
</comment>
<proteinExistence type="predicted"/>
<dbReference type="AlphaFoldDB" id="A0A1Q5UFI1"/>
<dbReference type="Proteomes" id="UP000186955">
    <property type="component" value="Unassembled WGS sequence"/>
</dbReference>
<evidence type="ECO:0000313" key="2">
    <source>
        <dbReference type="Proteomes" id="UP000186955"/>
    </source>
</evidence>
<accession>A0A1Q5UFI1</accession>
<organism evidence="1 2">
    <name type="scientific">Penicillium subrubescens</name>
    <dbReference type="NCBI Taxonomy" id="1316194"/>
    <lineage>
        <taxon>Eukaryota</taxon>
        <taxon>Fungi</taxon>
        <taxon>Dikarya</taxon>
        <taxon>Ascomycota</taxon>
        <taxon>Pezizomycotina</taxon>
        <taxon>Eurotiomycetes</taxon>
        <taxon>Eurotiomycetidae</taxon>
        <taxon>Eurotiales</taxon>
        <taxon>Aspergillaceae</taxon>
        <taxon>Penicillium</taxon>
    </lineage>
</organism>
<protein>
    <submittedName>
        <fullName evidence="1">Uncharacterized protein</fullName>
    </submittedName>
</protein>
<keyword evidence="2" id="KW-1185">Reference proteome</keyword>
<evidence type="ECO:0000313" key="1">
    <source>
        <dbReference type="EMBL" id="OKP11235.1"/>
    </source>
</evidence>
<gene>
    <name evidence="1" type="ORF">PENSUB_3257</name>
</gene>